<evidence type="ECO:0000256" key="1">
    <source>
        <dbReference type="SAM" id="MobiDB-lite"/>
    </source>
</evidence>
<protein>
    <submittedName>
        <fullName evidence="2">Uncharacterized protein</fullName>
    </submittedName>
</protein>
<organism evidence="2">
    <name type="scientific">Triticum aestivum</name>
    <name type="common">Wheat</name>
    <dbReference type="NCBI Taxonomy" id="4565"/>
    <lineage>
        <taxon>Eukaryota</taxon>
        <taxon>Viridiplantae</taxon>
        <taxon>Streptophyta</taxon>
        <taxon>Embryophyta</taxon>
        <taxon>Tracheophyta</taxon>
        <taxon>Spermatophyta</taxon>
        <taxon>Magnoliopsida</taxon>
        <taxon>Liliopsida</taxon>
        <taxon>Poales</taxon>
        <taxon>Poaceae</taxon>
        <taxon>BOP clade</taxon>
        <taxon>Pooideae</taxon>
        <taxon>Triticodae</taxon>
        <taxon>Triticeae</taxon>
        <taxon>Triticinae</taxon>
        <taxon>Triticum</taxon>
    </lineage>
</organism>
<feature type="region of interest" description="Disordered" evidence="1">
    <location>
        <begin position="300"/>
        <end position="319"/>
    </location>
</feature>
<dbReference type="AlphaFoldDB" id="A0A077RXT8"/>
<evidence type="ECO:0000313" key="2">
    <source>
        <dbReference type="EMBL" id="CDM85660.1"/>
    </source>
</evidence>
<dbReference type="EMBL" id="HG670306">
    <property type="protein sequence ID" value="CDM85660.1"/>
    <property type="molecule type" value="Genomic_DNA"/>
</dbReference>
<name>A0A077RXT8_WHEAT</name>
<accession>A0A077RXT8</accession>
<dbReference type="HOGENOM" id="CLU_781701_0_0_1"/>
<reference evidence="2" key="1">
    <citation type="journal article" date="2014" name="Science">
        <title>Structural and functional partitioning of bread wheat chromosome 3B.</title>
        <authorList>
            <person name="Choulet F."/>
            <person name="Alberti A."/>
            <person name="Theil S."/>
            <person name="Glover N."/>
            <person name="Barbe V."/>
            <person name="Daron J."/>
            <person name="Pingault L."/>
            <person name="Sourdille P."/>
            <person name="Couloux A."/>
            <person name="Paux E."/>
            <person name="Leroy P."/>
            <person name="Mangenot S."/>
            <person name="Guilhot N."/>
            <person name="Le Gouis J."/>
            <person name="Balfourier F."/>
            <person name="Alaux M."/>
            <person name="Jamilloux V."/>
            <person name="Poulain J."/>
            <person name="Durand C."/>
            <person name="Bellec A."/>
            <person name="Gaspin C."/>
            <person name="Safar J."/>
            <person name="Dolezel J."/>
            <person name="Rogers J."/>
            <person name="Vandepoele K."/>
            <person name="Aury J.M."/>
            <person name="Mayer K."/>
            <person name="Berges H."/>
            <person name="Quesneville H."/>
            <person name="Wincker P."/>
            <person name="Feuillet C."/>
        </authorList>
    </citation>
    <scope>NUCLEOTIDE SEQUENCE</scope>
</reference>
<sequence length="355" mass="40242">MPTGSKVEKGQRYFSSSETSAMAKGCGRCSVLLHLYYKSGNYGTEPYIVAHNLVDDRHLGRKSTPEEVRWHRGVELRRLGEALDGGVLERSRAAACSRVGRRRLQILEPPLEPSELRGNKWIEGKLRVLGCRNPVYQMGQRGFRRILGLASRTEWPRLDRSFRAHRRILRPTRVRCFLSGSSLSLPATLHRRRSPQNPPFTKSISESIRTASNAVACAKPDGFEQLRVPDPPVSLLHVELRCLDAFPTPASPAPPPLAPLQVRHRPELLRHLRRRKKGGVVAVRLGHGCSGWERRKHEFESSWSSQRRRKHRRRRGEGTLSSIWSKTKTMAGRGICRCCLDCLLCGRCLRSFVGI</sequence>
<gene>
    <name evidence="2" type="ORF">TRAES_3BF091600020CFD_c1</name>
</gene>
<proteinExistence type="predicted"/>
<feature type="compositionally biased region" description="Basic residues" evidence="1">
    <location>
        <begin position="306"/>
        <end position="315"/>
    </location>
</feature>